<name>A0A371EKX6_MUCPR</name>
<keyword evidence="2" id="KW-1185">Reference proteome</keyword>
<dbReference type="Proteomes" id="UP000257109">
    <property type="component" value="Unassembled WGS sequence"/>
</dbReference>
<evidence type="ECO:0000313" key="1">
    <source>
        <dbReference type="EMBL" id="RDX66708.1"/>
    </source>
</evidence>
<accession>A0A371EKX6</accession>
<evidence type="ECO:0000313" key="2">
    <source>
        <dbReference type="Proteomes" id="UP000257109"/>
    </source>
</evidence>
<dbReference type="AlphaFoldDB" id="A0A371EKX6"/>
<proteinExistence type="predicted"/>
<dbReference type="EMBL" id="QJKJ01013311">
    <property type="protein sequence ID" value="RDX66708.1"/>
    <property type="molecule type" value="Genomic_DNA"/>
</dbReference>
<comment type="caution">
    <text evidence="1">The sequence shown here is derived from an EMBL/GenBank/DDBJ whole genome shotgun (WGS) entry which is preliminary data.</text>
</comment>
<organism evidence="1 2">
    <name type="scientific">Mucuna pruriens</name>
    <name type="common">Velvet bean</name>
    <name type="synonym">Dolichos pruriens</name>
    <dbReference type="NCBI Taxonomy" id="157652"/>
    <lineage>
        <taxon>Eukaryota</taxon>
        <taxon>Viridiplantae</taxon>
        <taxon>Streptophyta</taxon>
        <taxon>Embryophyta</taxon>
        <taxon>Tracheophyta</taxon>
        <taxon>Spermatophyta</taxon>
        <taxon>Magnoliopsida</taxon>
        <taxon>eudicotyledons</taxon>
        <taxon>Gunneridae</taxon>
        <taxon>Pentapetalae</taxon>
        <taxon>rosids</taxon>
        <taxon>fabids</taxon>
        <taxon>Fabales</taxon>
        <taxon>Fabaceae</taxon>
        <taxon>Papilionoideae</taxon>
        <taxon>50 kb inversion clade</taxon>
        <taxon>NPAAA clade</taxon>
        <taxon>indigoferoid/millettioid clade</taxon>
        <taxon>Phaseoleae</taxon>
        <taxon>Mucuna</taxon>
    </lineage>
</organism>
<gene>
    <name evidence="1" type="ORF">CR513_54495</name>
</gene>
<feature type="non-terminal residue" evidence="1">
    <location>
        <position position="166"/>
    </location>
</feature>
<reference evidence="1" key="1">
    <citation type="submission" date="2018-05" db="EMBL/GenBank/DDBJ databases">
        <title>Draft genome of Mucuna pruriens seed.</title>
        <authorList>
            <person name="Nnadi N.E."/>
            <person name="Vos R."/>
            <person name="Hasami M.H."/>
            <person name="Devisetty U.K."/>
            <person name="Aguiy J.C."/>
        </authorList>
    </citation>
    <scope>NUCLEOTIDE SEQUENCE [LARGE SCALE GENOMIC DNA]</scope>
    <source>
        <strain evidence="1">JCA_2017</strain>
    </source>
</reference>
<feature type="non-terminal residue" evidence="1">
    <location>
        <position position="1"/>
    </location>
</feature>
<sequence length="166" mass="18758">NRKWCKKAGTLFPQSIDDFDKGQSIPAQLIDPKAHHYIYFVNGSQHTVRVPLKCFEKGFIRPTPFLKGINFLLPTGFTHTFNGKQCNSKRSNPKPFTSSTTLSISVAANTSLLWFRSNLAMFDSLTPFSSITLMLRATRRPPRKNELPNIQATEISSDCKNLYTNS</sequence>
<protein>
    <submittedName>
        <fullName evidence="1">Uncharacterized protein</fullName>
    </submittedName>
</protein>